<dbReference type="PANTHER" id="PTHR34818:SF1">
    <property type="entry name" value="PROTEIN BLI-3"/>
    <property type="match status" value="1"/>
</dbReference>
<feature type="domain" description="General stress protein FMN-binding split barrel" evidence="2">
    <location>
        <begin position="30"/>
        <end position="185"/>
    </location>
</feature>
<evidence type="ECO:0000313" key="3">
    <source>
        <dbReference type="EMBL" id="KAF2149657.1"/>
    </source>
</evidence>
<dbReference type="InterPro" id="IPR012349">
    <property type="entry name" value="Split_barrel_FMN-bd"/>
</dbReference>
<dbReference type="Pfam" id="PF16242">
    <property type="entry name" value="Pyrid_ox_like"/>
    <property type="match status" value="1"/>
</dbReference>
<dbReference type="SUPFAM" id="SSF50475">
    <property type="entry name" value="FMN-binding split barrel"/>
    <property type="match status" value="1"/>
</dbReference>
<dbReference type="OrthoDB" id="434253at2759"/>
<proteinExistence type="predicted"/>
<dbReference type="InterPro" id="IPR038725">
    <property type="entry name" value="YdaG_split_barrel_FMN-bd"/>
</dbReference>
<gene>
    <name evidence="3" type="ORF">K461DRAFT_246614</name>
</gene>
<dbReference type="EMBL" id="ML996091">
    <property type="protein sequence ID" value="KAF2149657.1"/>
    <property type="molecule type" value="Genomic_DNA"/>
</dbReference>
<protein>
    <submittedName>
        <fullName evidence="3">Blue light-inducible protein-like protein Bli-3</fullName>
    </submittedName>
</protein>
<dbReference type="Gene3D" id="2.30.110.10">
    <property type="entry name" value="Electron Transport, Fmn-binding Protein, Chain A"/>
    <property type="match status" value="1"/>
</dbReference>
<feature type="region of interest" description="Disordered" evidence="1">
    <location>
        <begin position="183"/>
        <end position="209"/>
    </location>
</feature>
<evidence type="ECO:0000256" key="1">
    <source>
        <dbReference type="SAM" id="MobiDB-lite"/>
    </source>
</evidence>
<reference evidence="3" key="1">
    <citation type="journal article" date="2020" name="Stud. Mycol.">
        <title>101 Dothideomycetes genomes: a test case for predicting lifestyles and emergence of pathogens.</title>
        <authorList>
            <person name="Haridas S."/>
            <person name="Albert R."/>
            <person name="Binder M."/>
            <person name="Bloem J."/>
            <person name="Labutti K."/>
            <person name="Salamov A."/>
            <person name="Andreopoulos B."/>
            <person name="Baker S."/>
            <person name="Barry K."/>
            <person name="Bills G."/>
            <person name="Bluhm B."/>
            <person name="Cannon C."/>
            <person name="Castanera R."/>
            <person name="Culley D."/>
            <person name="Daum C."/>
            <person name="Ezra D."/>
            <person name="Gonzalez J."/>
            <person name="Henrissat B."/>
            <person name="Kuo A."/>
            <person name="Liang C."/>
            <person name="Lipzen A."/>
            <person name="Lutzoni F."/>
            <person name="Magnuson J."/>
            <person name="Mondo S."/>
            <person name="Nolan M."/>
            <person name="Ohm R."/>
            <person name="Pangilinan J."/>
            <person name="Park H.-J."/>
            <person name="Ramirez L."/>
            <person name="Alfaro M."/>
            <person name="Sun H."/>
            <person name="Tritt A."/>
            <person name="Yoshinaga Y."/>
            <person name="Zwiers L.-H."/>
            <person name="Turgeon B."/>
            <person name="Goodwin S."/>
            <person name="Spatafora J."/>
            <person name="Crous P."/>
            <person name="Grigoriev I."/>
        </authorList>
    </citation>
    <scope>NUCLEOTIDE SEQUENCE</scope>
    <source>
        <strain evidence="3">CBS 260.36</strain>
    </source>
</reference>
<feature type="compositionally biased region" description="Basic and acidic residues" evidence="1">
    <location>
        <begin position="191"/>
        <end position="209"/>
    </location>
</feature>
<evidence type="ECO:0000313" key="4">
    <source>
        <dbReference type="Proteomes" id="UP000799439"/>
    </source>
</evidence>
<sequence length="209" mass="23048">MPEPVTKQDIEKGVDPTVARQWDETTTVADKFKDFYEIADKLKVCLMGTKRSGVGPVHRSMAVARRTGPDFLFLANNHSQKFKDLEDGSPVSLTFQNSSNQDWVSITGKATTASNSDPRIKEIWSRASSVWFGDVGDGVHDGSPDDPRMTLIEVKPTYISYWKSTVSAIGFAKEVIGANLTGGVPNNGDLRQMHEQDINDARARDSKLS</sequence>
<dbReference type="Proteomes" id="UP000799439">
    <property type="component" value="Unassembled WGS sequence"/>
</dbReference>
<name>A0A9P4IXI0_9PEZI</name>
<evidence type="ECO:0000259" key="2">
    <source>
        <dbReference type="Pfam" id="PF16242"/>
    </source>
</evidence>
<comment type="caution">
    <text evidence="3">The sequence shown here is derived from an EMBL/GenBank/DDBJ whole genome shotgun (WGS) entry which is preliminary data.</text>
</comment>
<dbReference type="AlphaFoldDB" id="A0A9P4IXI0"/>
<dbReference type="PANTHER" id="PTHR34818">
    <property type="entry name" value="PROTEIN BLI-3"/>
    <property type="match status" value="1"/>
</dbReference>
<organism evidence="3 4">
    <name type="scientific">Myriangium duriaei CBS 260.36</name>
    <dbReference type="NCBI Taxonomy" id="1168546"/>
    <lineage>
        <taxon>Eukaryota</taxon>
        <taxon>Fungi</taxon>
        <taxon>Dikarya</taxon>
        <taxon>Ascomycota</taxon>
        <taxon>Pezizomycotina</taxon>
        <taxon>Dothideomycetes</taxon>
        <taxon>Dothideomycetidae</taxon>
        <taxon>Myriangiales</taxon>
        <taxon>Myriangiaceae</taxon>
        <taxon>Myriangium</taxon>
    </lineage>
</organism>
<accession>A0A9P4IXI0</accession>
<dbReference type="InterPro" id="IPR052917">
    <property type="entry name" value="Stress-Dev_Protein"/>
</dbReference>
<keyword evidence="4" id="KW-1185">Reference proteome</keyword>